<feature type="region of interest" description="Disordered" evidence="1">
    <location>
        <begin position="22"/>
        <end position="105"/>
    </location>
</feature>
<reference evidence="2 3" key="1">
    <citation type="submission" date="2019-01" db="EMBL/GenBank/DDBJ databases">
        <title>Genome sequencing of the rare red list fungi Fomitopsis rosea.</title>
        <authorList>
            <person name="Buettner E."/>
            <person name="Kellner H."/>
        </authorList>
    </citation>
    <scope>NUCLEOTIDE SEQUENCE [LARGE SCALE GENOMIC DNA]</scope>
    <source>
        <strain evidence="2 3">DSM 105464</strain>
    </source>
</reference>
<protein>
    <submittedName>
        <fullName evidence="2">Uncharacterized protein</fullName>
    </submittedName>
</protein>
<dbReference type="STRING" id="34475.A0A4Y9Z4T1"/>
<sequence>MQMASNRYAAHLADCMGLSTRRGATRNASHKAKIGSDAGRSASPFLGTEDGMLSDDGKAGPAGKGKGKSRAKRVDDAEFNLHRKRPGSPIVSPKKNAKKAKTSDSAGPWYRLSFKGAIQAARFIDRVDRSARTFLITGGSIARSIARAFNVHTRVGTVFAESHVVC</sequence>
<evidence type="ECO:0000256" key="1">
    <source>
        <dbReference type="SAM" id="MobiDB-lite"/>
    </source>
</evidence>
<evidence type="ECO:0000313" key="2">
    <source>
        <dbReference type="EMBL" id="TFY69047.1"/>
    </source>
</evidence>
<dbReference type="AlphaFoldDB" id="A0A4Y9Z4T1"/>
<accession>A0A4Y9Z4T1</accession>
<name>A0A4Y9Z4T1_9APHY</name>
<evidence type="ECO:0000313" key="3">
    <source>
        <dbReference type="Proteomes" id="UP000298390"/>
    </source>
</evidence>
<proteinExistence type="predicted"/>
<comment type="caution">
    <text evidence="2">The sequence shown here is derived from an EMBL/GenBank/DDBJ whole genome shotgun (WGS) entry which is preliminary data.</text>
</comment>
<feature type="compositionally biased region" description="Basic and acidic residues" evidence="1">
    <location>
        <begin position="72"/>
        <end position="81"/>
    </location>
</feature>
<dbReference type="Proteomes" id="UP000298390">
    <property type="component" value="Unassembled WGS sequence"/>
</dbReference>
<gene>
    <name evidence="2" type="ORF">EVJ58_g647</name>
</gene>
<organism evidence="2 3">
    <name type="scientific">Rhodofomes roseus</name>
    <dbReference type="NCBI Taxonomy" id="34475"/>
    <lineage>
        <taxon>Eukaryota</taxon>
        <taxon>Fungi</taxon>
        <taxon>Dikarya</taxon>
        <taxon>Basidiomycota</taxon>
        <taxon>Agaricomycotina</taxon>
        <taxon>Agaricomycetes</taxon>
        <taxon>Polyporales</taxon>
        <taxon>Rhodofomes</taxon>
    </lineage>
</organism>
<dbReference type="EMBL" id="SEKV01000017">
    <property type="protein sequence ID" value="TFY69047.1"/>
    <property type="molecule type" value="Genomic_DNA"/>
</dbReference>